<keyword evidence="4 6" id="KW-1015">Disulfide bond</keyword>
<evidence type="ECO:0000256" key="2">
    <source>
        <dbReference type="ARBA" id="ARBA00022729"/>
    </source>
</evidence>
<dbReference type="Gene3D" id="2.10.25.10">
    <property type="entry name" value="Laminin"/>
    <property type="match status" value="1"/>
</dbReference>
<evidence type="ECO:0000256" key="4">
    <source>
        <dbReference type="ARBA" id="ARBA00023157"/>
    </source>
</evidence>
<dbReference type="EMBL" id="GFAC01007163">
    <property type="protein sequence ID" value="JAT92025.1"/>
    <property type="molecule type" value="mRNA"/>
</dbReference>
<feature type="domain" description="EGF-like" evidence="8">
    <location>
        <begin position="99"/>
        <end position="135"/>
    </location>
</feature>
<dbReference type="FunFam" id="2.10.25.10:FF:000012">
    <property type="entry name" value="Delta-like protein"/>
    <property type="match status" value="1"/>
</dbReference>
<dbReference type="AlphaFoldDB" id="A0A1E1WYD6"/>
<feature type="transmembrane region" description="Helical" evidence="7">
    <location>
        <begin position="148"/>
        <end position="170"/>
    </location>
</feature>
<keyword evidence="1 6" id="KW-0245">EGF-like domain</keyword>
<proteinExistence type="evidence at transcript level"/>
<name>A0A1E1WYD6_9ACAR</name>
<dbReference type="InterPro" id="IPR000742">
    <property type="entry name" value="EGF"/>
</dbReference>
<dbReference type="PROSITE" id="PS00022">
    <property type="entry name" value="EGF_1"/>
    <property type="match status" value="1"/>
</dbReference>
<evidence type="ECO:0000259" key="8">
    <source>
        <dbReference type="PROSITE" id="PS50026"/>
    </source>
</evidence>
<sequence>VKESVSQVAEEDLCETYLNHNLLSLGGLYKCKKVNNGRYALQCSEAYRTVASFTQGMLDIDICTEEQCEVYCTGPERLCTEGKCVCHHNYFANAEGNCVPQCSRKPCKNGGTCETGVRTSFYCSCPPYFTGPTCELPFQEYSDTQRKLTVVGVVFSVLIMLCLGAAVVIIRKVKNMNSPNEDL</sequence>
<dbReference type="PROSITE" id="PS50026">
    <property type="entry name" value="EGF_3"/>
    <property type="match status" value="1"/>
</dbReference>
<evidence type="ECO:0000313" key="9">
    <source>
        <dbReference type="EMBL" id="JAT92025.1"/>
    </source>
</evidence>
<feature type="disulfide bond" evidence="6">
    <location>
        <begin position="125"/>
        <end position="134"/>
    </location>
</feature>
<evidence type="ECO:0000256" key="5">
    <source>
        <dbReference type="ARBA" id="ARBA00023180"/>
    </source>
</evidence>
<keyword evidence="2" id="KW-0732">Signal</keyword>
<dbReference type="GO" id="GO:0048056">
    <property type="term" value="P:R3/R4 cell differentiation"/>
    <property type="evidence" value="ECO:0007669"/>
    <property type="project" value="UniProtKB-ARBA"/>
</dbReference>
<dbReference type="SUPFAM" id="SSF57196">
    <property type="entry name" value="EGF/Laminin"/>
    <property type="match status" value="1"/>
</dbReference>
<dbReference type="SMART" id="SM00181">
    <property type="entry name" value="EGF"/>
    <property type="match status" value="1"/>
</dbReference>
<dbReference type="CDD" id="cd00054">
    <property type="entry name" value="EGF_CA"/>
    <property type="match status" value="1"/>
</dbReference>
<evidence type="ECO:0000256" key="3">
    <source>
        <dbReference type="ARBA" id="ARBA00022737"/>
    </source>
</evidence>
<keyword evidence="3" id="KW-0677">Repeat</keyword>
<dbReference type="GO" id="GO:0050769">
    <property type="term" value="P:positive regulation of neurogenesis"/>
    <property type="evidence" value="ECO:0007669"/>
    <property type="project" value="UniProtKB-ARBA"/>
</dbReference>
<organism evidence="9">
    <name type="scientific">Amblyomma aureolatum</name>
    <dbReference type="NCBI Taxonomy" id="187763"/>
    <lineage>
        <taxon>Eukaryota</taxon>
        <taxon>Metazoa</taxon>
        <taxon>Ecdysozoa</taxon>
        <taxon>Arthropoda</taxon>
        <taxon>Chelicerata</taxon>
        <taxon>Arachnida</taxon>
        <taxon>Acari</taxon>
        <taxon>Parasitiformes</taxon>
        <taxon>Ixodida</taxon>
        <taxon>Ixodoidea</taxon>
        <taxon>Ixodidae</taxon>
        <taxon>Amblyomminae</taxon>
        <taxon>Amblyomma</taxon>
    </lineage>
</organism>
<dbReference type="GO" id="GO:0016318">
    <property type="term" value="P:ommatidial rotation"/>
    <property type="evidence" value="ECO:0007669"/>
    <property type="project" value="UniProtKB-ARBA"/>
</dbReference>
<keyword evidence="7" id="KW-0472">Membrane</keyword>
<evidence type="ECO:0000256" key="1">
    <source>
        <dbReference type="ARBA" id="ARBA00022536"/>
    </source>
</evidence>
<comment type="caution">
    <text evidence="6">Lacks conserved residue(s) required for the propagation of feature annotation.</text>
</comment>
<protein>
    <recommendedName>
        <fullName evidence="8">EGF-like domain-containing protein</fullName>
    </recommendedName>
</protein>
<feature type="non-terminal residue" evidence="9">
    <location>
        <position position="1"/>
    </location>
</feature>
<evidence type="ECO:0000256" key="7">
    <source>
        <dbReference type="SAM" id="Phobius"/>
    </source>
</evidence>
<dbReference type="Pfam" id="PF00008">
    <property type="entry name" value="EGF"/>
    <property type="match status" value="1"/>
</dbReference>
<keyword evidence="7" id="KW-0812">Transmembrane</keyword>
<keyword evidence="5" id="KW-0325">Glycoprotein</keyword>
<evidence type="ECO:0000256" key="6">
    <source>
        <dbReference type="PROSITE-ProRule" id="PRU00076"/>
    </source>
</evidence>
<keyword evidence="7" id="KW-1133">Transmembrane helix</keyword>
<accession>A0A1E1WYD6</accession>
<reference evidence="9" key="1">
    <citation type="journal article" date="2017" name="Front. Cell. Infect. Microbiol.">
        <title>The Distinct Transcriptional Response of the Midgut of Amblyomma sculptum and Amblyomma aureolatum Ticks to Rickettsia rickettsii Correlates to Their Differences in Susceptibility to Infection.</title>
        <authorList>
            <person name="Martins L.A."/>
            <person name="Galletti M.F.B.M."/>
            <person name="Ribeiro J.M."/>
            <person name="Fujita A."/>
            <person name="Costa F.B."/>
            <person name="Labruna M.B."/>
            <person name="Daffre S."/>
            <person name="Fogaca A.C."/>
        </authorList>
    </citation>
    <scope>NUCLEOTIDE SEQUENCE</scope>
</reference>